<organism evidence="12">
    <name type="scientific">Graphocephala atropunctata</name>
    <dbReference type="NCBI Taxonomy" id="36148"/>
    <lineage>
        <taxon>Eukaryota</taxon>
        <taxon>Metazoa</taxon>
        <taxon>Ecdysozoa</taxon>
        <taxon>Arthropoda</taxon>
        <taxon>Hexapoda</taxon>
        <taxon>Insecta</taxon>
        <taxon>Pterygota</taxon>
        <taxon>Neoptera</taxon>
        <taxon>Paraneoptera</taxon>
        <taxon>Hemiptera</taxon>
        <taxon>Auchenorrhyncha</taxon>
        <taxon>Membracoidea</taxon>
        <taxon>Cicadellidae</taxon>
        <taxon>Cicadellinae</taxon>
        <taxon>Cicadellini</taxon>
        <taxon>Graphocephala</taxon>
    </lineage>
</organism>
<evidence type="ECO:0000256" key="11">
    <source>
        <dbReference type="RuleBase" id="RU363063"/>
    </source>
</evidence>
<keyword evidence="3 11" id="KW-0328">Glycosyltransferase</keyword>
<evidence type="ECO:0000256" key="4">
    <source>
        <dbReference type="ARBA" id="ARBA00022679"/>
    </source>
</evidence>
<dbReference type="EMBL" id="GEBQ01017998">
    <property type="protein sequence ID" value="JAT21979.1"/>
    <property type="molecule type" value="Transcribed_RNA"/>
</dbReference>
<keyword evidence="4" id="KW-0808">Transferase</keyword>
<keyword evidence="5 11" id="KW-0812">Transmembrane</keyword>
<dbReference type="FunFam" id="3.90.550.50:FF:000001">
    <property type="entry name" value="Hexosyltransferase"/>
    <property type="match status" value="1"/>
</dbReference>
<evidence type="ECO:0000256" key="6">
    <source>
        <dbReference type="ARBA" id="ARBA00022968"/>
    </source>
</evidence>
<dbReference type="PANTHER" id="PTHR11214">
    <property type="entry name" value="BETA-1,3-N-ACETYLGLUCOSAMINYLTRANSFERASE"/>
    <property type="match status" value="1"/>
</dbReference>
<keyword evidence="10" id="KW-0325">Glycoprotein</keyword>
<evidence type="ECO:0000256" key="2">
    <source>
        <dbReference type="ARBA" id="ARBA00008661"/>
    </source>
</evidence>
<dbReference type="Pfam" id="PF01762">
    <property type="entry name" value="Galactosyl_T"/>
    <property type="match status" value="1"/>
</dbReference>
<dbReference type="GO" id="GO:0006493">
    <property type="term" value="P:protein O-linked glycosylation"/>
    <property type="evidence" value="ECO:0007669"/>
    <property type="project" value="TreeGrafter"/>
</dbReference>
<accession>A0A1B6LE77</accession>
<evidence type="ECO:0000256" key="1">
    <source>
        <dbReference type="ARBA" id="ARBA00004323"/>
    </source>
</evidence>
<dbReference type="GO" id="GO:0000139">
    <property type="term" value="C:Golgi membrane"/>
    <property type="evidence" value="ECO:0007669"/>
    <property type="project" value="UniProtKB-SubCell"/>
</dbReference>
<evidence type="ECO:0000256" key="8">
    <source>
        <dbReference type="ARBA" id="ARBA00023034"/>
    </source>
</evidence>
<keyword evidence="6 11" id="KW-0735">Signal-anchor</keyword>
<dbReference type="PANTHER" id="PTHR11214:SF235">
    <property type="entry name" value="HEXOSYLTRANSFERASE"/>
    <property type="match status" value="1"/>
</dbReference>
<sequence length="357" mass="41654">MIFKYKYVLIILLTVIFVVYVLFTQYNDEPQYLRFVKYTQTYNSTHIFDLKFDYVIKNNCTKDGAIKAIQIVTSFTGNVEARSALRRAYPKDELENLGVYRVFLLAMLKPGVSEVTQNAVLHENNRYNDIVQGNFLEHYRNLTYKHIMGLRWAATECGAEYIIKMDDDIIVDMYSLMNLLDSKRKTTDFDFLGYTFKDMRPIRLEANKWYVTEDEFTPDSYPVFVSGWLYVIKSDSAKKLLNALRSERYFWIDDVFVTGVLAEKAHLSYENMQEYFTTNPEYFECCLRDKVKCGFIVGPSGGDYSINIDFQVHSKMCHEHNNCTTYSNGKTFRNSCVVSRKFPPIGKGFAKLDVVKL</sequence>
<keyword evidence="7 11" id="KW-1133">Transmembrane helix</keyword>
<feature type="transmembrane region" description="Helical" evidence="11">
    <location>
        <begin position="7"/>
        <end position="26"/>
    </location>
</feature>
<dbReference type="EC" id="2.4.1.-" evidence="11"/>
<name>A0A1B6LE77_9HEMI</name>
<reference evidence="12" key="1">
    <citation type="submission" date="2015-11" db="EMBL/GenBank/DDBJ databases">
        <title>De novo transcriptome assembly of four potential Pierce s Disease insect vectors from Arizona vineyards.</title>
        <authorList>
            <person name="Tassone E.E."/>
        </authorList>
    </citation>
    <scope>NUCLEOTIDE SEQUENCE</scope>
</reference>
<dbReference type="SUPFAM" id="SSF53448">
    <property type="entry name" value="Nucleotide-diphospho-sugar transferases"/>
    <property type="match status" value="1"/>
</dbReference>
<evidence type="ECO:0000256" key="10">
    <source>
        <dbReference type="ARBA" id="ARBA00023180"/>
    </source>
</evidence>
<evidence type="ECO:0000256" key="3">
    <source>
        <dbReference type="ARBA" id="ARBA00022676"/>
    </source>
</evidence>
<comment type="subcellular location">
    <subcellularLocation>
        <location evidence="1 11">Golgi apparatus membrane</location>
        <topology evidence="1 11">Single-pass type II membrane protein</topology>
    </subcellularLocation>
</comment>
<dbReference type="Gene3D" id="3.90.550.50">
    <property type="match status" value="1"/>
</dbReference>
<proteinExistence type="inferred from homology"/>
<protein>
    <recommendedName>
        <fullName evidence="11">Hexosyltransferase</fullName>
        <ecNumber evidence="11">2.4.1.-</ecNumber>
    </recommendedName>
</protein>
<evidence type="ECO:0000256" key="7">
    <source>
        <dbReference type="ARBA" id="ARBA00022989"/>
    </source>
</evidence>
<dbReference type="GO" id="GO:0016758">
    <property type="term" value="F:hexosyltransferase activity"/>
    <property type="evidence" value="ECO:0007669"/>
    <property type="project" value="InterPro"/>
</dbReference>
<evidence type="ECO:0000256" key="5">
    <source>
        <dbReference type="ARBA" id="ARBA00022692"/>
    </source>
</evidence>
<dbReference type="InterPro" id="IPR002659">
    <property type="entry name" value="Glyco_trans_31"/>
</dbReference>
<keyword evidence="9 11" id="KW-0472">Membrane</keyword>
<dbReference type="InterPro" id="IPR029044">
    <property type="entry name" value="Nucleotide-diphossugar_trans"/>
</dbReference>
<dbReference type="AlphaFoldDB" id="A0A1B6LE77"/>
<evidence type="ECO:0000256" key="9">
    <source>
        <dbReference type="ARBA" id="ARBA00023136"/>
    </source>
</evidence>
<gene>
    <name evidence="12" type="ORF">g.6047</name>
</gene>
<keyword evidence="8 11" id="KW-0333">Golgi apparatus</keyword>
<comment type="similarity">
    <text evidence="2 11">Belongs to the glycosyltransferase 31 family.</text>
</comment>
<evidence type="ECO:0000313" key="12">
    <source>
        <dbReference type="EMBL" id="JAT21979.1"/>
    </source>
</evidence>